<feature type="domain" description="Chemokine interleukin-8-like" evidence="3">
    <location>
        <begin position="35"/>
        <end position="87"/>
    </location>
</feature>
<dbReference type="InterPro" id="IPR001811">
    <property type="entry name" value="Chemokine_IL8-like_dom"/>
</dbReference>
<dbReference type="Gene3D" id="2.40.50.40">
    <property type="match status" value="1"/>
</dbReference>
<feature type="transmembrane region" description="Helical" evidence="2">
    <location>
        <begin position="6"/>
        <end position="24"/>
    </location>
</feature>
<name>A0AAW1YYV4_CULAL</name>
<reference evidence="4 5" key="1">
    <citation type="submission" date="2024-05" db="EMBL/GenBank/DDBJ databases">
        <title>A high-quality chromosomal-level genome assembly of Topmouth culter (Culter alburnus).</title>
        <authorList>
            <person name="Zhao H."/>
        </authorList>
    </citation>
    <scope>NUCLEOTIDE SEQUENCE [LARGE SCALE GENOMIC DNA]</scope>
    <source>
        <strain evidence="4">CATC2023</strain>
        <tissue evidence="4">Muscle</tissue>
    </source>
</reference>
<keyword evidence="2" id="KW-0812">Transmembrane</keyword>
<evidence type="ECO:0000313" key="5">
    <source>
        <dbReference type="Proteomes" id="UP001479290"/>
    </source>
</evidence>
<keyword evidence="2" id="KW-1133">Transmembrane helix</keyword>
<protein>
    <recommendedName>
        <fullName evidence="3">Chemokine interleukin-8-like domain-containing protein</fullName>
    </recommendedName>
</protein>
<dbReference type="AlphaFoldDB" id="A0AAW1YYV4"/>
<dbReference type="EMBL" id="JAWDJR010000023">
    <property type="protein sequence ID" value="KAK9953174.1"/>
    <property type="molecule type" value="Genomic_DNA"/>
</dbReference>
<keyword evidence="1" id="KW-0202">Cytokine</keyword>
<dbReference type="GO" id="GO:0008009">
    <property type="term" value="F:chemokine activity"/>
    <property type="evidence" value="ECO:0007669"/>
    <property type="project" value="InterPro"/>
</dbReference>
<comment type="caution">
    <text evidence="4">The sequence shown here is derived from an EMBL/GenBank/DDBJ whole genome shotgun (WGS) entry which is preliminary data.</text>
</comment>
<dbReference type="InterPro" id="IPR036048">
    <property type="entry name" value="Interleukin_8-like_sf"/>
</dbReference>
<keyword evidence="5" id="KW-1185">Reference proteome</keyword>
<dbReference type="Pfam" id="PF00048">
    <property type="entry name" value="IL8"/>
    <property type="match status" value="1"/>
</dbReference>
<keyword evidence="2" id="KW-0472">Membrane</keyword>
<dbReference type="GO" id="GO:0006955">
    <property type="term" value="P:immune response"/>
    <property type="evidence" value="ECO:0007669"/>
    <property type="project" value="InterPro"/>
</dbReference>
<evidence type="ECO:0000256" key="1">
    <source>
        <dbReference type="ARBA" id="ARBA00022514"/>
    </source>
</evidence>
<sequence>METQRILMRSLAVVFIASVIWTITEEKGKENGLYSCCTAVSRVEFTDPVIGVRMQKESLPCVMAVIFETERGELCCDPRQPWVKEKVLQF</sequence>
<evidence type="ECO:0000259" key="3">
    <source>
        <dbReference type="Pfam" id="PF00048"/>
    </source>
</evidence>
<evidence type="ECO:0000313" key="4">
    <source>
        <dbReference type="EMBL" id="KAK9953174.1"/>
    </source>
</evidence>
<dbReference type="SUPFAM" id="SSF54117">
    <property type="entry name" value="Interleukin 8-like chemokines"/>
    <property type="match status" value="1"/>
</dbReference>
<dbReference type="Proteomes" id="UP001479290">
    <property type="component" value="Unassembled WGS sequence"/>
</dbReference>
<proteinExistence type="predicted"/>
<dbReference type="GO" id="GO:0005615">
    <property type="term" value="C:extracellular space"/>
    <property type="evidence" value="ECO:0007669"/>
    <property type="project" value="UniProtKB-KW"/>
</dbReference>
<organism evidence="4 5">
    <name type="scientific">Culter alburnus</name>
    <name type="common">Topmouth culter</name>
    <dbReference type="NCBI Taxonomy" id="194366"/>
    <lineage>
        <taxon>Eukaryota</taxon>
        <taxon>Metazoa</taxon>
        <taxon>Chordata</taxon>
        <taxon>Craniata</taxon>
        <taxon>Vertebrata</taxon>
        <taxon>Euteleostomi</taxon>
        <taxon>Actinopterygii</taxon>
        <taxon>Neopterygii</taxon>
        <taxon>Teleostei</taxon>
        <taxon>Ostariophysi</taxon>
        <taxon>Cypriniformes</taxon>
        <taxon>Xenocyprididae</taxon>
        <taxon>Xenocypridinae</taxon>
        <taxon>Culter</taxon>
    </lineage>
</organism>
<evidence type="ECO:0000256" key="2">
    <source>
        <dbReference type="SAM" id="Phobius"/>
    </source>
</evidence>
<accession>A0AAW1YYV4</accession>
<feature type="non-terminal residue" evidence="4">
    <location>
        <position position="90"/>
    </location>
</feature>
<gene>
    <name evidence="4" type="ORF">ABG768_017192</name>
</gene>